<reference evidence="3 4" key="1">
    <citation type="submission" date="2018-03" db="EMBL/GenBank/DDBJ databases">
        <authorList>
            <person name="Keele B.F."/>
        </authorList>
    </citation>
    <scope>NUCLEOTIDE SEQUENCE [LARGE SCALE GENOMIC DNA]</scope>
    <source>
        <strain evidence="3 4">CECT 8626</strain>
    </source>
</reference>
<keyword evidence="4" id="KW-1185">Reference proteome</keyword>
<proteinExistence type="predicted"/>
<gene>
    <name evidence="3" type="ORF">DEA8626_03423</name>
</gene>
<evidence type="ECO:0000313" key="3">
    <source>
        <dbReference type="EMBL" id="SPH24372.1"/>
    </source>
</evidence>
<dbReference type="AlphaFoldDB" id="A0A2R8BLT7"/>
<feature type="transmembrane region" description="Helical" evidence="1">
    <location>
        <begin position="71"/>
        <end position="92"/>
    </location>
</feature>
<dbReference type="Proteomes" id="UP000244924">
    <property type="component" value="Unassembled WGS sequence"/>
</dbReference>
<dbReference type="Pfam" id="PF03779">
    <property type="entry name" value="SPW"/>
    <property type="match status" value="1"/>
</dbReference>
<feature type="transmembrane region" description="Helical" evidence="1">
    <location>
        <begin position="38"/>
        <end position="59"/>
    </location>
</feature>
<keyword evidence="1" id="KW-1133">Transmembrane helix</keyword>
<dbReference type="EMBL" id="OMOQ01000003">
    <property type="protein sequence ID" value="SPH24372.1"/>
    <property type="molecule type" value="Genomic_DNA"/>
</dbReference>
<dbReference type="InterPro" id="IPR005530">
    <property type="entry name" value="SPW"/>
</dbReference>
<feature type="domain" description="SPW repeat-containing integral membrane" evidence="2">
    <location>
        <begin position="12"/>
        <end position="115"/>
    </location>
</feature>
<dbReference type="OrthoDB" id="166183at2"/>
<keyword evidence="1" id="KW-0812">Transmembrane</keyword>
<evidence type="ECO:0000259" key="2">
    <source>
        <dbReference type="Pfam" id="PF03779"/>
    </source>
</evidence>
<name>A0A2R8BLT7_9RHOB</name>
<feature type="transmembrane region" description="Helical" evidence="1">
    <location>
        <begin position="98"/>
        <end position="118"/>
    </location>
</feature>
<accession>A0A2R8BLT7</accession>
<evidence type="ECO:0000313" key="4">
    <source>
        <dbReference type="Proteomes" id="UP000244924"/>
    </source>
</evidence>
<evidence type="ECO:0000256" key="1">
    <source>
        <dbReference type="SAM" id="Phobius"/>
    </source>
</evidence>
<sequence>MTNFFKKATESWQDGLCLVLGVWLFLSPWLLGFAVLPAAFWNAVLFGVIIAGMAIMAIVEFRDWEEWADMAIGVWLVISPWVLGFAALSAVADASAFAATWNFVATGILTLALSAWSLRSHHDGTRAA</sequence>
<dbReference type="RefSeq" id="WP_108854387.1">
    <property type="nucleotide sequence ID" value="NZ_OMOQ01000003.1"/>
</dbReference>
<protein>
    <recommendedName>
        <fullName evidence="2">SPW repeat-containing integral membrane domain-containing protein</fullName>
    </recommendedName>
</protein>
<keyword evidence="1" id="KW-0472">Membrane</keyword>
<feature type="transmembrane region" description="Helical" evidence="1">
    <location>
        <begin position="12"/>
        <end position="32"/>
    </location>
</feature>
<organism evidence="3 4">
    <name type="scientific">Albidovulum aquaemixtae</name>
    <dbReference type="NCBI Taxonomy" id="1542388"/>
    <lineage>
        <taxon>Bacteria</taxon>
        <taxon>Pseudomonadati</taxon>
        <taxon>Pseudomonadota</taxon>
        <taxon>Alphaproteobacteria</taxon>
        <taxon>Rhodobacterales</taxon>
        <taxon>Paracoccaceae</taxon>
        <taxon>Albidovulum</taxon>
    </lineage>
</organism>